<dbReference type="OrthoDB" id="10265971at2759"/>
<evidence type="ECO:0000313" key="2">
    <source>
        <dbReference type="EMBL" id="KNC83042.1"/>
    </source>
</evidence>
<dbReference type="RefSeq" id="XP_014156944.1">
    <property type="nucleotide sequence ID" value="XM_014301469.1"/>
</dbReference>
<reference evidence="2 3" key="1">
    <citation type="submission" date="2011-02" db="EMBL/GenBank/DDBJ databases">
        <title>The Genome Sequence of Sphaeroforma arctica JP610.</title>
        <authorList>
            <consortium name="The Broad Institute Genome Sequencing Platform"/>
            <person name="Russ C."/>
            <person name="Cuomo C."/>
            <person name="Young S.K."/>
            <person name="Zeng Q."/>
            <person name="Gargeya S."/>
            <person name="Alvarado L."/>
            <person name="Berlin A."/>
            <person name="Chapman S.B."/>
            <person name="Chen Z."/>
            <person name="Freedman E."/>
            <person name="Gellesch M."/>
            <person name="Goldberg J."/>
            <person name="Griggs A."/>
            <person name="Gujja S."/>
            <person name="Heilman E."/>
            <person name="Heiman D."/>
            <person name="Howarth C."/>
            <person name="Mehta T."/>
            <person name="Neiman D."/>
            <person name="Pearson M."/>
            <person name="Roberts A."/>
            <person name="Saif S."/>
            <person name="Shea T."/>
            <person name="Shenoy N."/>
            <person name="Sisk P."/>
            <person name="Stolte C."/>
            <person name="Sykes S."/>
            <person name="White J."/>
            <person name="Yandava C."/>
            <person name="Burger G."/>
            <person name="Gray M.W."/>
            <person name="Holland P.W.H."/>
            <person name="King N."/>
            <person name="Lang F.B.F."/>
            <person name="Roger A.J."/>
            <person name="Ruiz-Trillo I."/>
            <person name="Haas B."/>
            <person name="Nusbaum C."/>
            <person name="Birren B."/>
        </authorList>
    </citation>
    <scope>NUCLEOTIDE SEQUENCE [LARGE SCALE GENOMIC DNA]</scope>
    <source>
        <strain evidence="2 3">JP610</strain>
    </source>
</reference>
<protein>
    <submittedName>
        <fullName evidence="2">Uncharacterized protein</fullName>
    </submittedName>
</protein>
<feature type="region of interest" description="Disordered" evidence="1">
    <location>
        <begin position="220"/>
        <end position="240"/>
    </location>
</feature>
<organism evidence="2 3">
    <name type="scientific">Sphaeroforma arctica JP610</name>
    <dbReference type="NCBI Taxonomy" id="667725"/>
    <lineage>
        <taxon>Eukaryota</taxon>
        <taxon>Ichthyosporea</taxon>
        <taxon>Ichthyophonida</taxon>
        <taxon>Sphaeroforma</taxon>
    </lineage>
</organism>
<accession>A0A0L0G1M0</accession>
<keyword evidence="3" id="KW-1185">Reference proteome</keyword>
<evidence type="ECO:0000256" key="1">
    <source>
        <dbReference type="SAM" id="MobiDB-lite"/>
    </source>
</evidence>
<sequence>MRPIICLFTRQGVFDLAAKQPRTRAAAAHSSTAKHETTQLGGRKKTRKVTQVISLLDSDSDDSWGESAFTSQAALPKKIVKRVVKHEEKPVQVGPDVQLWIDRHAPTRTEDLAVHAKKVTEVREWLTRTLASKVRCGEYRIRYDIARAETQNLETALSFMQPSPHHATSMLGYGVRRDDFLLHGLTYVDEICKSPEYESLLNLGHAQFLTRMSTWSGQSIRPRARKHTISSTGTINLDDDGPGRSITLSIADAQSDILDSIEQFD</sequence>
<dbReference type="AlphaFoldDB" id="A0A0L0G1M0"/>
<feature type="region of interest" description="Disordered" evidence="1">
    <location>
        <begin position="25"/>
        <end position="44"/>
    </location>
</feature>
<evidence type="ECO:0000313" key="3">
    <source>
        <dbReference type="Proteomes" id="UP000054560"/>
    </source>
</evidence>
<dbReference type="Proteomes" id="UP000054560">
    <property type="component" value="Unassembled WGS sequence"/>
</dbReference>
<name>A0A0L0G1M0_9EUKA</name>
<gene>
    <name evidence="2" type="ORF">SARC_04690</name>
</gene>
<dbReference type="Pfam" id="PF03215">
    <property type="entry name" value="Rad17"/>
    <property type="match status" value="1"/>
</dbReference>
<dbReference type="GeneID" id="25905194"/>
<dbReference type="EMBL" id="KQ241869">
    <property type="protein sequence ID" value="KNC83042.1"/>
    <property type="molecule type" value="Genomic_DNA"/>
</dbReference>
<proteinExistence type="predicted"/>